<reference evidence="1 2" key="1">
    <citation type="submission" date="2018-01" db="EMBL/GenBank/DDBJ databases">
        <title>Draft Genome Sequence of Komagataeibacter maltaceti LMG 1529, a Vinegar Producing Acetic Acid Bacterium Isolated from Malt Vinegar Brewery Acetifiers.</title>
        <authorList>
            <person name="Zhang Q."/>
            <person name="Hollensteiner J."/>
            <person name="Poehlein A."/>
            <person name="Daniel R."/>
        </authorList>
    </citation>
    <scope>NUCLEOTIDE SEQUENCE [LARGE SCALE GENOMIC DNA]</scope>
    <source>
        <strain evidence="1 2">LMG 1529</strain>
    </source>
</reference>
<proteinExistence type="predicted"/>
<evidence type="ECO:0000313" key="1">
    <source>
        <dbReference type="EMBL" id="POF61343.1"/>
    </source>
</evidence>
<keyword evidence="2" id="KW-1185">Reference proteome</keyword>
<evidence type="ECO:0000313" key="2">
    <source>
        <dbReference type="Proteomes" id="UP000237344"/>
    </source>
</evidence>
<organism evidence="1 2">
    <name type="scientific">Novacetimonas maltaceti</name>
    <dbReference type="NCBI Taxonomy" id="1203393"/>
    <lineage>
        <taxon>Bacteria</taxon>
        <taxon>Pseudomonadati</taxon>
        <taxon>Pseudomonadota</taxon>
        <taxon>Alphaproteobacteria</taxon>
        <taxon>Acetobacterales</taxon>
        <taxon>Acetobacteraceae</taxon>
        <taxon>Novacetimonas</taxon>
    </lineage>
</organism>
<protein>
    <submittedName>
        <fullName evidence="1">Uncharacterized protein</fullName>
    </submittedName>
</protein>
<dbReference type="Proteomes" id="UP000237344">
    <property type="component" value="Unassembled WGS sequence"/>
</dbReference>
<dbReference type="EMBL" id="POTC01000079">
    <property type="protein sequence ID" value="POF61343.1"/>
    <property type="molecule type" value="Genomic_DNA"/>
</dbReference>
<accession>A0A2S3VYH5</accession>
<sequence>MGKVIAFGATARRDDGMWGVVATLGRRMRVASIYATRQAALADCEWRMQQVAAYRAFLRQSGQPVPVYSIRPVRRTDLPRGWRPLPALGFLRGQLF</sequence>
<name>A0A2S3VYH5_9PROT</name>
<dbReference type="RefSeq" id="WP_110096394.1">
    <property type="nucleotide sequence ID" value="NZ_NKUE01000010.1"/>
</dbReference>
<gene>
    <name evidence="1" type="ORF">KMAL_30340</name>
</gene>
<comment type="caution">
    <text evidence="1">The sequence shown here is derived from an EMBL/GenBank/DDBJ whole genome shotgun (WGS) entry which is preliminary data.</text>
</comment>
<dbReference type="OrthoDB" id="7278892at2"/>
<dbReference type="AlphaFoldDB" id="A0A2S3VYH5"/>